<evidence type="ECO:0000313" key="4">
    <source>
        <dbReference type="EMBL" id="ORE01377.1"/>
    </source>
</evidence>
<dbReference type="PROSITE" id="PS51542">
    <property type="entry name" value="FYRN"/>
    <property type="match status" value="1"/>
</dbReference>
<dbReference type="PANTHER" id="PTHR22715:SF0">
    <property type="entry name" value="TRANSFORMING GROWTH FACTOR BETA REGULATOR 1"/>
    <property type="match status" value="1"/>
</dbReference>
<dbReference type="InterPro" id="IPR003889">
    <property type="entry name" value="FYrich_C"/>
</dbReference>
<comment type="subcellular location">
    <subcellularLocation>
        <location evidence="1">Nucleus</location>
    </subcellularLocation>
</comment>
<dbReference type="Gene3D" id="3.30.160.360">
    <property type="match status" value="1"/>
</dbReference>
<evidence type="ECO:0000256" key="2">
    <source>
        <dbReference type="ARBA" id="ARBA00023242"/>
    </source>
</evidence>
<dbReference type="SMART" id="SM00541">
    <property type="entry name" value="FYRN"/>
    <property type="match status" value="1"/>
</dbReference>
<dbReference type="AlphaFoldDB" id="A0A1X0QNQ9"/>
<dbReference type="EMBL" id="KV922143">
    <property type="protein sequence ID" value="ORE01377.1"/>
    <property type="molecule type" value="Genomic_DNA"/>
</dbReference>
<feature type="region of interest" description="Disordered" evidence="3">
    <location>
        <begin position="68"/>
        <end position="105"/>
    </location>
</feature>
<dbReference type="PROSITE" id="PS51543">
    <property type="entry name" value="FYRC"/>
    <property type="match status" value="1"/>
</dbReference>
<protein>
    <recommendedName>
        <fullName evidence="5">FYR N-terminal domain-containing protein</fullName>
    </recommendedName>
</protein>
<evidence type="ECO:0008006" key="5">
    <source>
        <dbReference type="Google" id="ProtNLM"/>
    </source>
</evidence>
<dbReference type="Pfam" id="PF05964">
    <property type="entry name" value="FYRN"/>
    <property type="match status" value="1"/>
</dbReference>
<dbReference type="OrthoDB" id="285793at2759"/>
<dbReference type="InterPro" id="IPR040092">
    <property type="entry name" value="TBRG1"/>
</dbReference>
<reference evidence="4" key="1">
    <citation type="journal article" date="2016" name="Proc. Natl. Acad. Sci. U.S.A.">
        <title>Lipid metabolic changes in an early divergent fungus govern the establishment of a mutualistic symbiosis with endobacteria.</title>
        <authorList>
            <person name="Lastovetsky O.A."/>
            <person name="Gaspar M.L."/>
            <person name="Mondo S.J."/>
            <person name="LaButti K.M."/>
            <person name="Sandor L."/>
            <person name="Grigoriev I.V."/>
            <person name="Henry S.A."/>
            <person name="Pawlowska T.E."/>
        </authorList>
    </citation>
    <scope>NUCLEOTIDE SEQUENCE [LARGE SCALE GENOMIC DNA]</scope>
    <source>
        <strain evidence="4">ATCC 52814</strain>
    </source>
</reference>
<gene>
    <name evidence="4" type="ORF">BCV72DRAFT_253121</name>
</gene>
<dbReference type="Pfam" id="PF05965">
    <property type="entry name" value="FYRC"/>
    <property type="match status" value="1"/>
</dbReference>
<sequence length="247" mass="28257">MTETIKGIDAACQTDIVWKDSPVDKSVWTDEKLAKYRKMKRKLIRLIARHKEAQNALNTAQRRLQAYTRKGKSKITDMDPMDISEEEEEEEEEEDSDISDDDGEYGSIQLPAQIVASLRIIELGRIDYERPAFHNDRYIFPIGYTAERTYMSMVDPSNQTIYTCKVEDSHDGPLFTLSPADAPDQCLSARTATGVWALVIKKVNEVRQKDSSNAISGPEYYGFSNPTVREMIEELPNVDKCTKYRKK</sequence>
<dbReference type="Proteomes" id="UP000242414">
    <property type="component" value="Unassembled WGS sequence"/>
</dbReference>
<dbReference type="VEuPathDB" id="FungiDB:BCV72DRAFT_253121"/>
<dbReference type="PANTHER" id="PTHR22715">
    <property type="entry name" value="TRANSFORMING GROWTH FACTOR BETA REGULATED GENE 1"/>
    <property type="match status" value="1"/>
</dbReference>
<feature type="compositionally biased region" description="Acidic residues" evidence="3">
    <location>
        <begin position="79"/>
        <end position="104"/>
    </location>
</feature>
<dbReference type="GO" id="GO:0051726">
    <property type="term" value="P:regulation of cell cycle"/>
    <property type="evidence" value="ECO:0007669"/>
    <property type="project" value="TreeGrafter"/>
</dbReference>
<dbReference type="InterPro" id="IPR003888">
    <property type="entry name" value="FYrich_N"/>
</dbReference>
<name>A0A1X0QNQ9_RHIZD</name>
<keyword evidence="2" id="KW-0539">Nucleus</keyword>
<accession>A0A1X0QNQ9</accession>
<dbReference type="GO" id="GO:0005634">
    <property type="term" value="C:nucleus"/>
    <property type="evidence" value="ECO:0007669"/>
    <property type="project" value="UniProtKB-SubCell"/>
</dbReference>
<proteinExistence type="predicted"/>
<dbReference type="SMART" id="SM00542">
    <property type="entry name" value="FYRC"/>
    <property type="match status" value="1"/>
</dbReference>
<evidence type="ECO:0000256" key="1">
    <source>
        <dbReference type="ARBA" id="ARBA00004123"/>
    </source>
</evidence>
<evidence type="ECO:0000256" key="3">
    <source>
        <dbReference type="SAM" id="MobiDB-lite"/>
    </source>
</evidence>
<organism evidence="4">
    <name type="scientific">Rhizopus microsporus var. microsporus</name>
    <dbReference type="NCBI Taxonomy" id="86635"/>
    <lineage>
        <taxon>Eukaryota</taxon>
        <taxon>Fungi</taxon>
        <taxon>Fungi incertae sedis</taxon>
        <taxon>Mucoromycota</taxon>
        <taxon>Mucoromycotina</taxon>
        <taxon>Mucoromycetes</taxon>
        <taxon>Mucorales</taxon>
        <taxon>Mucorineae</taxon>
        <taxon>Rhizopodaceae</taxon>
        <taxon>Rhizopus</taxon>
    </lineage>
</organism>